<reference evidence="6" key="1">
    <citation type="journal article" date="2021" name="G3 (Bethesda)">
        <title>Genomic diversity, chromosomal rearrangements, and interspecies hybridization in the ogataea polymorpha species complex.</title>
        <authorList>
            <person name="Hanson S.J."/>
            <person name="Cinneide E.O."/>
            <person name="Salzberg L.I."/>
            <person name="Wolfe K.H."/>
            <person name="McGowan J."/>
            <person name="Fitzpatrick D.A."/>
            <person name="Matlin K."/>
        </authorList>
    </citation>
    <scope>NUCLEOTIDE SEQUENCE</scope>
    <source>
        <strain evidence="6">83-405-1</strain>
    </source>
</reference>
<dbReference type="Gene3D" id="1.10.287.1490">
    <property type="match status" value="2"/>
</dbReference>
<feature type="coiled-coil region" evidence="3">
    <location>
        <begin position="419"/>
        <end position="544"/>
    </location>
</feature>
<sequence length="952" mass="112230">MFSSHRPLVNTPREARRAQRGTGLEFTPIGASRKPVMSTSGYFPMLQRNMAQKTSAENGSPVKRSSITNSSFDETFDVLNDDNRDTRVFRGADILPDFSDNEEEPIARDAKDHAFVENGSNLLRKQHDQVQSLQEENLNLRIELLTLRKYLEGQPKDKVDIINQNVELSQENVSLRDRVEALQQQLRGEDKENLLSRNEKQLRHYEQEIEKYEMQLRDFERVKRELEAERQRADKNEDRALDLQQEVHALMDEKDQLQASHEKLEAELRSLRSRLEDLQDNIDDQSRSKSKIDDLVDNLNDANKFIDEIGNKLDDKTSENAELKRKIESLESKNEDLKSKNHRLSEILDQLKDEIRHLEDRRSNNTIRELEDENRDLRQEVEDLFSRHQQDTKTITSLQLQVRRLESETADHMGNESYIDAVEEEKNTLYDNIIKLNEKLKDAEHKCKHLQRELEVKSKDLETRELELQQLRKLDRDGSRNDNMMGTVEELQNKLVEERNKFVNEIDKMDSKFINEKNELYAAIEKLQREKLEIVEDFEKIQREYNKLLDQMHDSRASSELQDLERDFKKLSFSYATKCQELEDVKYESDSLVRDLKEELSYKETETKRLQSRIEQMTAELNEQTGLRKSENKIQLRELMEDKRLLEEKYNDLLRENNQLRRQLESLKAREISDKPDSFEMKELRRERDGLKTELSMKTKELAELKWKLDDALEERKQLVESISSLDSDQQRVSEQNSKLTTELEDLKYKLSSRSSQKELELKDMEIKKLVDDYNEMKNDLLNRYDALHKEKTALAQKLDEMRASLERSRAAQEVLLSKQMKKTEYPLSPVSPQRSPKSQDHSSDPRVNLLESQKQLFKIKLQQYKDCNSDLRFVTNFLTRELESKERVVASLQKLSGISKEKPQLTFRAVALAVLASVRFKSRLEQLKQKMTEEQHVKKAIGRYKEETVDA</sequence>
<keyword evidence="2" id="KW-0963">Cytoplasm</keyword>
<protein>
    <recommendedName>
        <fullName evidence="5">Centrosomin N-terminal motif 1 domain-containing protein</fullName>
    </recommendedName>
</protein>
<feature type="coiled-coil region" evidence="3">
    <location>
        <begin position="116"/>
        <end position="387"/>
    </location>
</feature>
<accession>A0AAN6D1V1</accession>
<evidence type="ECO:0000256" key="4">
    <source>
        <dbReference type="SAM" id="MobiDB-lite"/>
    </source>
</evidence>
<feature type="region of interest" description="Disordered" evidence="4">
    <location>
        <begin position="1"/>
        <end position="33"/>
    </location>
</feature>
<evidence type="ECO:0000256" key="3">
    <source>
        <dbReference type="SAM" id="Coils"/>
    </source>
</evidence>
<feature type="region of interest" description="Disordered" evidence="4">
    <location>
        <begin position="823"/>
        <end position="846"/>
    </location>
</feature>
<evidence type="ECO:0000313" key="7">
    <source>
        <dbReference type="Proteomes" id="UP000738402"/>
    </source>
</evidence>
<dbReference type="InterPro" id="IPR012943">
    <property type="entry name" value="Cnn_1N"/>
</dbReference>
<organism evidence="6 7">
    <name type="scientific">Ogataea haglerorum</name>
    <dbReference type="NCBI Taxonomy" id="1937702"/>
    <lineage>
        <taxon>Eukaryota</taxon>
        <taxon>Fungi</taxon>
        <taxon>Dikarya</taxon>
        <taxon>Ascomycota</taxon>
        <taxon>Saccharomycotina</taxon>
        <taxon>Pichiomycetes</taxon>
        <taxon>Pichiales</taxon>
        <taxon>Pichiaceae</taxon>
        <taxon>Ogataea</taxon>
    </lineage>
</organism>
<evidence type="ECO:0000256" key="2">
    <source>
        <dbReference type="ARBA" id="ARBA00022490"/>
    </source>
</evidence>
<proteinExistence type="predicted"/>
<dbReference type="AlphaFoldDB" id="A0AAN6D1V1"/>
<dbReference type="EMBL" id="JAHLUH010000015">
    <property type="protein sequence ID" value="KAG7724744.1"/>
    <property type="molecule type" value="Genomic_DNA"/>
</dbReference>
<feature type="coiled-coil region" evidence="3">
    <location>
        <begin position="760"/>
        <end position="805"/>
    </location>
</feature>
<evidence type="ECO:0000313" key="6">
    <source>
        <dbReference type="EMBL" id="KAG7724744.1"/>
    </source>
</evidence>
<gene>
    <name evidence="6" type="ORF">KL933_004566</name>
</gene>
<dbReference type="Pfam" id="PF07989">
    <property type="entry name" value="Cnn_1N"/>
    <property type="match status" value="1"/>
</dbReference>
<feature type="coiled-coil region" evidence="3">
    <location>
        <begin position="593"/>
        <end position="729"/>
    </location>
</feature>
<comment type="caution">
    <text evidence="6">The sequence shown here is derived from an EMBL/GenBank/DDBJ whole genome shotgun (WGS) entry which is preliminary data.</text>
</comment>
<dbReference type="Proteomes" id="UP000738402">
    <property type="component" value="Unassembled WGS sequence"/>
</dbReference>
<feature type="domain" description="Centrosomin N-terminal motif 1" evidence="5">
    <location>
        <begin position="123"/>
        <end position="191"/>
    </location>
</feature>
<evidence type="ECO:0000259" key="5">
    <source>
        <dbReference type="Pfam" id="PF07989"/>
    </source>
</evidence>
<dbReference type="GO" id="GO:0005815">
    <property type="term" value="C:microtubule organizing center"/>
    <property type="evidence" value="ECO:0007669"/>
    <property type="project" value="InterPro"/>
</dbReference>
<dbReference type="PANTHER" id="PTHR19327">
    <property type="entry name" value="GOLGIN"/>
    <property type="match status" value="1"/>
</dbReference>
<dbReference type="PANTHER" id="PTHR19327:SF0">
    <property type="entry name" value="GOLGIN SUBFAMILY A MEMBER 4"/>
    <property type="match status" value="1"/>
</dbReference>
<name>A0AAN6D1V1_9ASCO</name>
<evidence type="ECO:0000256" key="1">
    <source>
        <dbReference type="ARBA" id="ARBA00004496"/>
    </source>
</evidence>
<keyword evidence="3" id="KW-0175">Coiled coil</keyword>
<dbReference type="GO" id="GO:0005737">
    <property type="term" value="C:cytoplasm"/>
    <property type="evidence" value="ECO:0007669"/>
    <property type="project" value="UniProtKB-SubCell"/>
</dbReference>
<comment type="subcellular location">
    <subcellularLocation>
        <location evidence="1">Cytoplasm</location>
    </subcellularLocation>
</comment>